<dbReference type="CDD" id="cd13616">
    <property type="entry name" value="PBP2_OsmF"/>
    <property type="match status" value="1"/>
</dbReference>
<evidence type="ECO:0000313" key="3">
    <source>
        <dbReference type="EMBL" id="VDZ65463.1"/>
    </source>
</evidence>
<evidence type="ECO:0000313" key="4">
    <source>
        <dbReference type="Proteomes" id="UP000281391"/>
    </source>
</evidence>
<dbReference type="RefSeq" id="WP_004965516.1">
    <property type="nucleotide sequence ID" value="NZ_JAQMZQ010000001.1"/>
</dbReference>
<feature type="domain" description="ABC-type glycine betaine transport system substrate-binding" evidence="2">
    <location>
        <begin position="30"/>
        <end position="304"/>
    </location>
</feature>
<organism evidence="3 4">
    <name type="scientific">Serratia odorifera</name>
    <dbReference type="NCBI Taxonomy" id="618"/>
    <lineage>
        <taxon>Bacteria</taxon>
        <taxon>Pseudomonadati</taxon>
        <taxon>Pseudomonadota</taxon>
        <taxon>Gammaproteobacteria</taxon>
        <taxon>Enterobacterales</taxon>
        <taxon>Yersiniaceae</taxon>
        <taxon>Serratia</taxon>
    </lineage>
</organism>
<proteinExistence type="predicted"/>
<keyword evidence="1" id="KW-0732">Signal</keyword>
<dbReference type="GO" id="GO:0043190">
    <property type="term" value="C:ATP-binding cassette (ABC) transporter complex"/>
    <property type="evidence" value="ECO:0007669"/>
    <property type="project" value="InterPro"/>
</dbReference>
<dbReference type="InterPro" id="IPR007210">
    <property type="entry name" value="ABC_Gly_betaine_transp_sub-bd"/>
</dbReference>
<sequence>MAFISSRGRFLALALGIVTLATGTAQAADSVRVGSKIDTEGSLLGNIIVQVLEANGIKTTNKLQLGTTKVLRGAIVAGEIDIYPEYTGNGAFFFADEKDPAWKDAKAGFDKVKTLDYDKNKLVWLDAAPANNTWTIAVRQDVADANHLKTLADLGKWINGGGKFKLAASAEFIERPDALPAFQNAYGFTLNQDQLLSLAGGDTAVTIKAAAEQTSGVNAAMAYGTDGPVAALGLQTLEDPQGVQPIYAPAPVIREATLKQHANIAQLLKPVFATLDGPTLQQLNAQIAVEGQDAKQVAASYLKQKGLIKG</sequence>
<evidence type="ECO:0000256" key="1">
    <source>
        <dbReference type="SAM" id="SignalP"/>
    </source>
</evidence>
<dbReference type="KEGG" id="sof:NCTC11214_05485"/>
<protein>
    <submittedName>
        <fullName evidence="3">Choline-binding protein</fullName>
    </submittedName>
</protein>
<dbReference type="EMBL" id="LR134117">
    <property type="protein sequence ID" value="VDZ65463.1"/>
    <property type="molecule type" value="Genomic_DNA"/>
</dbReference>
<dbReference type="AlphaFoldDB" id="A0A3S4FW89"/>
<feature type="chain" id="PRO_5018697970" evidence="1">
    <location>
        <begin position="28"/>
        <end position="310"/>
    </location>
</feature>
<dbReference type="Pfam" id="PF04069">
    <property type="entry name" value="OpuAC"/>
    <property type="match status" value="1"/>
</dbReference>
<reference evidence="3 4" key="1">
    <citation type="submission" date="2018-12" db="EMBL/GenBank/DDBJ databases">
        <authorList>
            <consortium name="Pathogen Informatics"/>
        </authorList>
    </citation>
    <scope>NUCLEOTIDE SEQUENCE [LARGE SCALE GENOMIC DNA]</scope>
    <source>
        <strain evidence="3 4">NCTC11214</strain>
    </source>
</reference>
<feature type="signal peptide" evidence="1">
    <location>
        <begin position="1"/>
        <end position="27"/>
    </location>
</feature>
<name>A0A3S4FW89_SEROD</name>
<dbReference type="Proteomes" id="UP000281391">
    <property type="component" value="Chromosome"/>
</dbReference>
<evidence type="ECO:0000259" key="2">
    <source>
        <dbReference type="Pfam" id="PF04069"/>
    </source>
</evidence>
<dbReference type="GO" id="GO:0022857">
    <property type="term" value="F:transmembrane transporter activity"/>
    <property type="evidence" value="ECO:0007669"/>
    <property type="project" value="InterPro"/>
</dbReference>
<dbReference type="SUPFAM" id="SSF53850">
    <property type="entry name" value="Periplasmic binding protein-like II"/>
    <property type="match status" value="1"/>
</dbReference>
<gene>
    <name evidence="3" type="primary">opuBC</name>
    <name evidence="3" type="ORF">NCTC11214_05485</name>
</gene>
<dbReference type="Gene3D" id="3.40.190.10">
    <property type="entry name" value="Periplasmic binding protein-like II"/>
    <property type="match status" value="1"/>
</dbReference>
<dbReference type="FunFam" id="3.40.190.120:FF:000001">
    <property type="entry name" value="Amine ABC transporter substrate-binding protein"/>
    <property type="match status" value="1"/>
</dbReference>
<dbReference type="Gene3D" id="3.40.190.120">
    <property type="entry name" value="Osmoprotection protein (prox), domain 2"/>
    <property type="match status" value="1"/>
</dbReference>
<accession>A0A3S4FW89</accession>